<evidence type="ECO:0000313" key="5">
    <source>
        <dbReference type="Proteomes" id="UP001632038"/>
    </source>
</evidence>
<reference evidence="5" key="1">
    <citation type="journal article" date="2024" name="IScience">
        <title>Strigolactones Initiate the Formation of Haustorium-like Structures in Castilleja.</title>
        <authorList>
            <person name="Buerger M."/>
            <person name="Peterson D."/>
            <person name="Chory J."/>
        </authorList>
    </citation>
    <scope>NUCLEOTIDE SEQUENCE [LARGE SCALE GENOMIC DNA]</scope>
</reference>
<dbReference type="Gene3D" id="3.10.20.90">
    <property type="entry name" value="Phosphatidylinositol 3-kinase Catalytic Subunit, Chain A, domain 1"/>
    <property type="match status" value="1"/>
</dbReference>
<dbReference type="SUPFAM" id="SSF54236">
    <property type="entry name" value="Ubiquitin-like"/>
    <property type="match status" value="1"/>
</dbReference>
<dbReference type="SMART" id="SM00213">
    <property type="entry name" value="UBQ"/>
    <property type="match status" value="1"/>
</dbReference>
<dbReference type="InterPro" id="IPR029071">
    <property type="entry name" value="Ubiquitin-like_domsf"/>
</dbReference>
<comment type="caution">
    <text evidence="4">The sequence shown here is derived from an EMBL/GenBank/DDBJ whole genome shotgun (WGS) entry which is preliminary data.</text>
</comment>
<dbReference type="PRINTS" id="PR00348">
    <property type="entry name" value="UBIQUITIN"/>
</dbReference>
<dbReference type="Proteomes" id="UP001632038">
    <property type="component" value="Unassembled WGS sequence"/>
</dbReference>
<evidence type="ECO:0000259" key="3">
    <source>
        <dbReference type="PROSITE" id="PS50053"/>
    </source>
</evidence>
<proteinExistence type="predicted"/>
<keyword evidence="2" id="KW-0832">Ubl conjugation</keyword>
<dbReference type="GO" id="GO:0003729">
    <property type="term" value="F:mRNA binding"/>
    <property type="evidence" value="ECO:0007669"/>
    <property type="project" value="UniProtKB-ARBA"/>
</dbReference>
<protein>
    <recommendedName>
        <fullName evidence="3">Ubiquitin-like domain-containing protein</fullName>
    </recommendedName>
</protein>
<dbReference type="PROSITE" id="PS50053">
    <property type="entry name" value="UBIQUITIN_2"/>
    <property type="match status" value="1"/>
</dbReference>
<name>A0ABD3BN18_9LAMI</name>
<evidence type="ECO:0000256" key="2">
    <source>
        <dbReference type="ARBA" id="ARBA00022843"/>
    </source>
</evidence>
<dbReference type="InterPro" id="IPR050158">
    <property type="entry name" value="Ubiquitin_ubiquitin-like"/>
</dbReference>
<dbReference type="FunFam" id="3.10.20.90:FF:000160">
    <property type="entry name" value="Polyubiquitin-C"/>
    <property type="match status" value="1"/>
</dbReference>
<dbReference type="InterPro" id="IPR019956">
    <property type="entry name" value="Ubiquitin_dom"/>
</dbReference>
<organism evidence="4 5">
    <name type="scientific">Castilleja foliolosa</name>
    <dbReference type="NCBI Taxonomy" id="1961234"/>
    <lineage>
        <taxon>Eukaryota</taxon>
        <taxon>Viridiplantae</taxon>
        <taxon>Streptophyta</taxon>
        <taxon>Embryophyta</taxon>
        <taxon>Tracheophyta</taxon>
        <taxon>Spermatophyta</taxon>
        <taxon>Magnoliopsida</taxon>
        <taxon>eudicotyledons</taxon>
        <taxon>Gunneridae</taxon>
        <taxon>Pentapetalae</taxon>
        <taxon>asterids</taxon>
        <taxon>lamiids</taxon>
        <taxon>Lamiales</taxon>
        <taxon>Orobanchaceae</taxon>
        <taxon>Pedicularideae</taxon>
        <taxon>Castillejinae</taxon>
        <taxon>Castilleja</taxon>
    </lineage>
</organism>
<dbReference type="InterPro" id="IPR000626">
    <property type="entry name" value="Ubiquitin-like_dom"/>
</dbReference>
<evidence type="ECO:0000256" key="1">
    <source>
        <dbReference type="ARBA" id="ARBA00022499"/>
    </source>
</evidence>
<evidence type="ECO:0000313" key="4">
    <source>
        <dbReference type="EMBL" id="KAL3618603.1"/>
    </source>
</evidence>
<feature type="domain" description="Ubiquitin-like" evidence="3">
    <location>
        <begin position="61"/>
        <end position="127"/>
    </location>
</feature>
<keyword evidence="1" id="KW-1017">Isopeptide bond</keyword>
<sequence>MVLASKDESKLDEWEQMELKFGRMIGEDLKITLAKSLYKSTVSFHSNPAAHLQTQKEKAKMQVFVKTLTGNTRTLEFESSNTITNVKDNVHDKEGVPPDQHRLIFAGKLLEDDRTLADYNIQKGVMLVCPFVLKTAGRRNVGIAIS</sequence>
<dbReference type="Pfam" id="PF00240">
    <property type="entry name" value="ubiquitin"/>
    <property type="match status" value="1"/>
</dbReference>
<keyword evidence="5" id="KW-1185">Reference proteome</keyword>
<dbReference type="AlphaFoldDB" id="A0ABD3BN18"/>
<gene>
    <name evidence="4" type="ORF">CASFOL_037685</name>
</gene>
<dbReference type="PANTHER" id="PTHR10666">
    <property type="entry name" value="UBIQUITIN"/>
    <property type="match status" value="1"/>
</dbReference>
<dbReference type="EMBL" id="JAVIJP010000080">
    <property type="protein sequence ID" value="KAL3618603.1"/>
    <property type="molecule type" value="Genomic_DNA"/>
</dbReference>
<accession>A0ABD3BN18</accession>